<organism evidence="4 5">
    <name type="scientific">Cichlidogyrus casuarinus</name>
    <dbReference type="NCBI Taxonomy" id="1844966"/>
    <lineage>
        <taxon>Eukaryota</taxon>
        <taxon>Metazoa</taxon>
        <taxon>Spiralia</taxon>
        <taxon>Lophotrochozoa</taxon>
        <taxon>Platyhelminthes</taxon>
        <taxon>Monogenea</taxon>
        <taxon>Monopisthocotylea</taxon>
        <taxon>Dactylogyridea</taxon>
        <taxon>Ancyrocephalidae</taxon>
        <taxon>Cichlidogyrus</taxon>
    </lineage>
</organism>
<dbReference type="Gene3D" id="3.40.50.300">
    <property type="entry name" value="P-loop containing nucleotide triphosphate hydrolases"/>
    <property type="match status" value="1"/>
</dbReference>
<keyword evidence="1" id="KW-0067">ATP-binding</keyword>
<dbReference type="InterPro" id="IPR003959">
    <property type="entry name" value="ATPase_AAA_core"/>
</dbReference>
<reference evidence="4 5" key="1">
    <citation type="submission" date="2024-11" db="EMBL/GenBank/DDBJ databases">
        <title>Adaptive evolution of stress response genes in parasites aligns with host niche diversity.</title>
        <authorList>
            <person name="Hahn C."/>
            <person name="Resl P."/>
        </authorList>
    </citation>
    <scope>NUCLEOTIDE SEQUENCE [LARGE SCALE GENOMIC DNA]</scope>
    <source>
        <strain evidence="4">EGGRZ-B1_66</strain>
        <tissue evidence="4">Body</tissue>
    </source>
</reference>
<dbReference type="Pfam" id="PF00004">
    <property type="entry name" value="AAA"/>
    <property type="match status" value="1"/>
</dbReference>
<feature type="compositionally biased region" description="Basic and acidic residues" evidence="2">
    <location>
        <begin position="516"/>
        <end position="528"/>
    </location>
</feature>
<dbReference type="InterPro" id="IPR003593">
    <property type="entry name" value="AAA+_ATPase"/>
</dbReference>
<dbReference type="InterPro" id="IPR050304">
    <property type="entry name" value="MT-severing_AAA_ATPase"/>
</dbReference>
<dbReference type="InterPro" id="IPR003960">
    <property type="entry name" value="ATPase_AAA_CS"/>
</dbReference>
<dbReference type="InterPro" id="IPR048611">
    <property type="entry name" value="KATNA1_MIT"/>
</dbReference>
<evidence type="ECO:0000313" key="4">
    <source>
        <dbReference type="EMBL" id="KAL3308680.1"/>
    </source>
</evidence>
<feature type="domain" description="AAA+ ATPase" evidence="3">
    <location>
        <begin position="231"/>
        <end position="369"/>
    </location>
</feature>
<dbReference type="CDD" id="cd21748">
    <property type="entry name" value="Kp60-NTD"/>
    <property type="match status" value="1"/>
</dbReference>
<proteinExistence type="inferred from homology"/>
<name>A0ABD2PNG1_9PLAT</name>
<dbReference type="SUPFAM" id="SSF52540">
    <property type="entry name" value="P-loop containing nucleoside triphosphate hydrolases"/>
    <property type="match status" value="1"/>
</dbReference>
<dbReference type="InterPro" id="IPR027417">
    <property type="entry name" value="P-loop_NTPase"/>
</dbReference>
<dbReference type="EMBL" id="JBJKFK010004873">
    <property type="protein sequence ID" value="KAL3308680.1"/>
    <property type="molecule type" value="Genomic_DNA"/>
</dbReference>
<dbReference type="Pfam" id="PF21126">
    <property type="entry name" value="KATNA1_MIT"/>
    <property type="match status" value="1"/>
</dbReference>
<accession>A0ABD2PNG1</accession>
<dbReference type="AlphaFoldDB" id="A0ABD2PNG1"/>
<feature type="non-terminal residue" evidence="4">
    <location>
        <position position="664"/>
    </location>
</feature>
<dbReference type="PANTHER" id="PTHR23074">
    <property type="entry name" value="AAA DOMAIN-CONTAINING"/>
    <property type="match status" value="1"/>
</dbReference>
<keyword evidence="5" id="KW-1185">Reference proteome</keyword>
<evidence type="ECO:0000256" key="1">
    <source>
        <dbReference type="RuleBase" id="RU003651"/>
    </source>
</evidence>
<feature type="region of interest" description="Disordered" evidence="2">
    <location>
        <begin position="94"/>
        <end position="172"/>
    </location>
</feature>
<comment type="caution">
    <text evidence="4">The sequence shown here is derived from an EMBL/GenBank/DDBJ whole genome shotgun (WGS) entry which is preliminary data.</text>
</comment>
<dbReference type="PANTHER" id="PTHR23074:SF19">
    <property type="entry name" value="KATANIN P60 ATPASE-CONTAINING SUBUNIT A1"/>
    <property type="match status" value="1"/>
</dbReference>
<feature type="compositionally biased region" description="Polar residues" evidence="2">
    <location>
        <begin position="535"/>
        <end position="544"/>
    </location>
</feature>
<comment type="similarity">
    <text evidence="1">Belongs to the AAA ATPase family.</text>
</comment>
<dbReference type="Gene3D" id="1.20.58.80">
    <property type="entry name" value="Phosphotransferase system, lactose/cellobiose-type IIA subunit"/>
    <property type="match status" value="1"/>
</dbReference>
<dbReference type="FunFam" id="3.40.50.300:FF:000159">
    <property type="entry name" value="Katanin p60 ATPase-containing subunit A1"/>
    <property type="match status" value="1"/>
</dbReference>
<evidence type="ECO:0000259" key="3">
    <source>
        <dbReference type="SMART" id="SM00382"/>
    </source>
</evidence>
<feature type="region of interest" description="Disordered" evidence="2">
    <location>
        <begin position="514"/>
        <end position="616"/>
    </location>
</feature>
<dbReference type="PROSITE" id="PS00674">
    <property type="entry name" value="AAA"/>
    <property type="match status" value="1"/>
</dbReference>
<sequence length="664" mass="73118">MSENLQQIAVNVKQARELALLGKYDSALTYFKGVVAQINRFIHEAADANKQELRELRTEIVQELEVVKSLDACLNGFVISDSSTAVRPNIDRMFSSPCQQKNDPDVWPPPTPVERMPRASRQSVPFRPAKPIQKNLPNRNRAPNSNTKAPTKASVNPHDSLPVESANCGKKFDPSGMDKDLVEMLERDILQKNPSVTWDDIADLEDAKRLLQEAVVLPILIPNFFKGIRRPWKGVLMVGPPGTGKTLLAKAVATECKTTFFNVSSSTLTSKWRGESEKMVRILFEMARHYAPSTIFIDEIDSLCSKRGAETEHETSRRVKSELLTQMDGVTEDDPTKPVTVLAATNFPWDIDEALRRRLEKRIYIPLPSSSVENLTSCVDAKSTFIDAVTQSLSPNATSPSIGDLMKASGFLKAVATEVVDVFEERRSVLLYHLPASCNTDLSDNIASIFSKQLSINDKLRFSCKRLGTPVAAVRVTFAFTEDARLVLERCGSLVGGLTLGPYLSRLPGDYSPMKDVSRDISPKKDSSCGDPSVVTDNTSTATAQCDARPSNGPRPSFKPTGKFTRIPPRSDAPQSKKPTAPGRHADHTKRGMATAPRTVASKTSRGPDKSFSRVPSTRGVRQLMDITPPNLYHQAPPFHPSNANFPPWMGLFGAESFGLLSLM</sequence>
<protein>
    <submittedName>
        <fullName evidence="4">Katanin p60 ATPase-containing subunit A1</fullName>
    </submittedName>
</protein>
<gene>
    <name evidence="4" type="primary">KATNA1</name>
    <name evidence="4" type="ORF">Ciccas_012785</name>
</gene>
<evidence type="ECO:0000256" key="2">
    <source>
        <dbReference type="SAM" id="MobiDB-lite"/>
    </source>
</evidence>
<dbReference type="Proteomes" id="UP001626550">
    <property type="component" value="Unassembled WGS sequence"/>
</dbReference>
<dbReference type="SMART" id="SM00382">
    <property type="entry name" value="AAA"/>
    <property type="match status" value="1"/>
</dbReference>
<keyword evidence="1" id="KW-0547">Nucleotide-binding</keyword>
<feature type="compositionally biased region" description="Polar residues" evidence="2">
    <location>
        <begin position="135"/>
        <end position="149"/>
    </location>
</feature>
<evidence type="ECO:0000313" key="5">
    <source>
        <dbReference type="Proteomes" id="UP001626550"/>
    </source>
</evidence>
<dbReference type="GO" id="GO:0005524">
    <property type="term" value="F:ATP binding"/>
    <property type="evidence" value="ECO:0007669"/>
    <property type="project" value="UniProtKB-KW"/>
</dbReference>